<dbReference type="Proteomes" id="UP001187066">
    <property type="component" value="Unassembled WGS sequence"/>
</dbReference>
<evidence type="ECO:0000313" key="1">
    <source>
        <dbReference type="EMBL" id="MDV7021788.1"/>
    </source>
</evidence>
<gene>
    <name evidence="1" type="ORF">R4P48_03715</name>
</gene>
<comment type="caution">
    <text evidence="1">The sequence shown here is derived from an EMBL/GenBank/DDBJ whole genome shotgun (WGS) entry which is preliminary data.</text>
</comment>
<reference evidence="1 2" key="1">
    <citation type="submission" date="2023-10" db="EMBL/GenBank/DDBJ databases">
        <authorList>
            <person name="Dale J."/>
        </authorList>
    </citation>
    <scope>NUCLEOTIDE SEQUENCE [LARGE SCALE GENOMIC DNA]</scope>
    <source>
        <strain evidence="1 2">2023EL-00970</strain>
    </source>
</reference>
<dbReference type="RefSeq" id="WP_144130450.1">
    <property type="nucleotide sequence ID" value="NZ_DAIRID010000148.1"/>
</dbReference>
<sequence length="117" mass="13740">MTWTVVFTPEFEQWLYDQEPGLKNRVNAALLTLELTGPALGRPRVDTLFGSFYPNMKELRLQYAGDPWRICFAFDYSRQAIMLYGGKKTGQKRFYTTLITRVDAIFARYLARKKDRE</sequence>
<evidence type="ECO:0000313" key="2">
    <source>
        <dbReference type="Proteomes" id="UP001187066"/>
    </source>
</evidence>
<dbReference type="EMBL" id="JAWLOF010000002">
    <property type="protein sequence ID" value="MDV7021788.1"/>
    <property type="molecule type" value="Genomic_DNA"/>
</dbReference>
<dbReference type="Pfam" id="PF05973">
    <property type="entry name" value="Gp49"/>
    <property type="match status" value="1"/>
</dbReference>
<name>A0ABU4DY60_9ENTR</name>
<organism evidence="1 2">
    <name type="scientific">Atlantibacter subterraneus</name>
    <dbReference type="NCBI Taxonomy" id="255519"/>
    <lineage>
        <taxon>Bacteria</taxon>
        <taxon>Pseudomonadati</taxon>
        <taxon>Pseudomonadota</taxon>
        <taxon>Gammaproteobacteria</taxon>
        <taxon>Enterobacterales</taxon>
        <taxon>Enterobacteriaceae</taxon>
        <taxon>Atlantibacter</taxon>
    </lineage>
</organism>
<keyword evidence="2" id="KW-1185">Reference proteome</keyword>
<proteinExistence type="predicted"/>
<dbReference type="InterPro" id="IPR009241">
    <property type="entry name" value="HigB-like"/>
</dbReference>
<accession>A0ABU4DY60</accession>
<protein>
    <submittedName>
        <fullName evidence="1">Type II toxin-antitoxin system RelE/ParE family toxin</fullName>
    </submittedName>
</protein>